<keyword evidence="2" id="KW-1185">Reference proteome</keyword>
<evidence type="ECO:0000313" key="1">
    <source>
        <dbReference type="EMBL" id="CAD8092878.1"/>
    </source>
</evidence>
<protein>
    <submittedName>
        <fullName evidence="1">Uncharacterized protein</fullName>
    </submittedName>
</protein>
<name>A0A8S1NJJ5_PARPR</name>
<gene>
    <name evidence="1" type="ORF">PPRIM_AZ9-3.1.T0910174</name>
</gene>
<accession>A0A8S1NJJ5</accession>
<evidence type="ECO:0000313" key="2">
    <source>
        <dbReference type="Proteomes" id="UP000688137"/>
    </source>
</evidence>
<dbReference type="Proteomes" id="UP000688137">
    <property type="component" value="Unassembled WGS sequence"/>
</dbReference>
<sequence length="216" mass="25459">MQTLINDTLIDSTNIANIEYHSESNNFDLRFLSITIDPYKQNNQTNQIQIFCHLNDQSDTLLYYIEIKGIFANQGSVIFNQVVKYVNQAKDIILQQIDTKCSIFYQNKFQFITSNQIQLKKGYCRPNYQSDLIEQCFKFVDFVKDDGLCQIIYVQQNILEVCVKNVTCMINEDKEIIFKLIKQILLRLQRCNQQCISFCSYINMGPYFNSSNFKKY</sequence>
<dbReference type="OMA" id="TCMINED"/>
<dbReference type="AlphaFoldDB" id="A0A8S1NJJ5"/>
<dbReference type="EMBL" id="CAJJDM010000094">
    <property type="protein sequence ID" value="CAD8092878.1"/>
    <property type="molecule type" value="Genomic_DNA"/>
</dbReference>
<reference evidence="1" key="1">
    <citation type="submission" date="2021-01" db="EMBL/GenBank/DDBJ databases">
        <authorList>
            <consortium name="Genoscope - CEA"/>
            <person name="William W."/>
        </authorList>
    </citation>
    <scope>NUCLEOTIDE SEQUENCE</scope>
</reference>
<proteinExistence type="predicted"/>
<organism evidence="1 2">
    <name type="scientific">Paramecium primaurelia</name>
    <dbReference type="NCBI Taxonomy" id="5886"/>
    <lineage>
        <taxon>Eukaryota</taxon>
        <taxon>Sar</taxon>
        <taxon>Alveolata</taxon>
        <taxon>Ciliophora</taxon>
        <taxon>Intramacronucleata</taxon>
        <taxon>Oligohymenophorea</taxon>
        <taxon>Peniculida</taxon>
        <taxon>Parameciidae</taxon>
        <taxon>Paramecium</taxon>
    </lineage>
</organism>
<comment type="caution">
    <text evidence="1">The sequence shown here is derived from an EMBL/GenBank/DDBJ whole genome shotgun (WGS) entry which is preliminary data.</text>
</comment>